<evidence type="ECO:0000313" key="1">
    <source>
        <dbReference type="EMBL" id="ERJ64354.1"/>
    </source>
</evidence>
<reference evidence="1 2" key="1">
    <citation type="submission" date="2013-06" db="EMBL/GenBank/DDBJ databases">
        <authorList>
            <person name="Weinstock G."/>
            <person name="Sodergren E."/>
            <person name="Lobos E.A."/>
            <person name="Fulton L."/>
            <person name="Fulton R."/>
            <person name="Courtney L."/>
            <person name="Fronick C."/>
            <person name="O'Laughlin M."/>
            <person name="Godfrey J."/>
            <person name="Wilson R.M."/>
            <person name="Miner T."/>
            <person name="Farmer C."/>
            <person name="Delehaunty K."/>
            <person name="Cordes M."/>
            <person name="Minx P."/>
            <person name="Tomlinson C."/>
            <person name="Chen J."/>
            <person name="Wollam A."/>
            <person name="Pepin K.H."/>
            <person name="Bhonagiri V."/>
            <person name="Zhang X."/>
            <person name="Warren W."/>
            <person name="Mitreva M."/>
            <person name="Mardis E.R."/>
            <person name="Wilson R.K."/>
        </authorList>
    </citation>
    <scope>NUCLEOTIDE SEQUENCE [LARGE SCALE GENOMIC DNA]</scope>
    <source>
        <strain evidence="1 2">F0570</strain>
    </source>
</reference>
<organism evidence="1 2">
    <name type="scientific">Porphyromonas gingivalis F0570</name>
    <dbReference type="NCBI Taxonomy" id="1227271"/>
    <lineage>
        <taxon>Bacteria</taxon>
        <taxon>Pseudomonadati</taxon>
        <taxon>Bacteroidota</taxon>
        <taxon>Bacteroidia</taxon>
        <taxon>Bacteroidales</taxon>
        <taxon>Porphyromonadaceae</taxon>
        <taxon>Porphyromonas</taxon>
    </lineage>
</organism>
<sequence>MPAAIGIEAQAVNGTTKRRRKIHLYILLIEQNGIAVRTHRFIVIGIARNSGDGIRQVVQRTETKSICSAMRGQQQGQSVHQLRSIVGSYRTHAQHTIGQMHSGKSGNEQMTDIAHIRIHVVHRPLKYVGLDIIFTSGRA</sequence>
<gene>
    <name evidence="1" type="ORF">HMPREF1555_01877</name>
</gene>
<dbReference type="HOGENOM" id="CLU_1843313_0_0_10"/>
<evidence type="ECO:0000313" key="2">
    <source>
        <dbReference type="Proteomes" id="UP000016630"/>
    </source>
</evidence>
<dbReference type="EMBL" id="AWUW01000136">
    <property type="protein sequence ID" value="ERJ64354.1"/>
    <property type="molecule type" value="Genomic_DNA"/>
</dbReference>
<comment type="caution">
    <text evidence="1">The sequence shown here is derived from an EMBL/GenBank/DDBJ whole genome shotgun (WGS) entry which is preliminary data.</text>
</comment>
<accession>A0A0E2LP53</accession>
<dbReference type="AlphaFoldDB" id="A0A0E2LP53"/>
<proteinExistence type="predicted"/>
<name>A0A0E2LP53_PORGN</name>
<protein>
    <submittedName>
        <fullName evidence="1">Uncharacterized protein</fullName>
    </submittedName>
</protein>
<dbReference type="Proteomes" id="UP000016630">
    <property type="component" value="Unassembled WGS sequence"/>
</dbReference>